<evidence type="ECO:0000313" key="3">
    <source>
        <dbReference type="Ensembl" id="ENSLACP00000016203.1"/>
    </source>
</evidence>
<dbReference type="EMBL" id="AFYH01032044">
    <property type="status" value="NOT_ANNOTATED_CDS"/>
    <property type="molecule type" value="Genomic_DNA"/>
</dbReference>
<name>H3B2T2_LATCH</name>
<sequence>MLPPRSKTEPELQKYKKCARRRAEDPVPSRPKPLRLVVNQEVLAERNQAVVPVGVWVESANDCLWDQDQNQVFVSAAQVDEELRELQREKLENLKRFQDKVKRRVGEHDRIRKSQQLQKSYEAAEKEGRVVKQSSDAAERLTPKKNTCVFGSNVEQVIGSAGSHWVCAQAVGVNEEQEKKNQALQEQANMLSKAMKQARRRLASCQTVQKEEMMSKLPGGIWGVSPARDNPVSRQQTSVNTEMEEDCEELPLEGHHELPADLQLERRTQTQPRKSVAFLNEEEQGQVCERLLREPYPAGPSPGFTTDYRAALVLWPVADPEESKKQRQNQYLMYRRLFMDIEREQVKEQKRQRDHQKRLAKIKEEKRKQQQVDELRMLELQGSGSQAKESEKQAQCQLEKEKEEAEKKEKAQRNKEAVRYIEALRAQMREKIKLQNIDLPPLCCCGLDFWDSHPDTCANNCVFYKNPKEYARALQSVLSTCDMWDGNVSVRSSMKRIASAHAQSPRK</sequence>
<dbReference type="CTD" id="80071"/>
<dbReference type="GeneID" id="102354299"/>
<feature type="region of interest" description="Disordered" evidence="2">
    <location>
        <begin position="381"/>
        <end position="413"/>
    </location>
</feature>
<dbReference type="InParanoid" id="H3B2T2"/>
<dbReference type="PANTHER" id="PTHR14817:SF2">
    <property type="entry name" value="COILED-COIL DOMAIN-CONTAINING PROTEIN 15"/>
    <property type="match status" value="1"/>
</dbReference>
<feature type="compositionally biased region" description="Basic and acidic residues" evidence="2">
    <location>
        <begin position="388"/>
        <end position="413"/>
    </location>
</feature>
<reference evidence="3" key="3">
    <citation type="submission" date="2025-09" db="UniProtKB">
        <authorList>
            <consortium name="Ensembl"/>
        </authorList>
    </citation>
    <scope>IDENTIFICATION</scope>
</reference>
<feature type="region of interest" description="Disordered" evidence="2">
    <location>
        <begin position="346"/>
        <end position="366"/>
    </location>
</feature>
<feature type="coiled-coil region" evidence="1">
    <location>
        <begin position="167"/>
        <end position="201"/>
    </location>
</feature>
<gene>
    <name evidence="3" type="primary">CCDC15</name>
</gene>
<evidence type="ECO:0000256" key="2">
    <source>
        <dbReference type="SAM" id="MobiDB-lite"/>
    </source>
</evidence>
<feature type="region of interest" description="Disordered" evidence="2">
    <location>
        <begin position="1"/>
        <end position="32"/>
    </location>
</feature>
<dbReference type="OMA" id="RCRRLFM"/>
<protein>
    <submittedName>
        <fullName evidence="3">Coiled-coil domain containing 15</fullName>
    </submittedName>
</protein>
<dbReference type="Bgee" id="ENSLACG00000014274">
    <property type="expression patterns" value="Expressed in pelvic fin and 6 other cell types or tissues"/>
</dbReference>
<dbReference type="Proteomes" id="UP000008672">
    <property type="component" value="Unassembled WGS sequence"/>
</dbReference>
<dbReference type="AlphaFoldDB" id="H3B2T2"/>
<keyword evidence="4" id="KW-1185">Reference proteome</keyword>
<proteinExistence type="predicted"/>
<organism evidence="3 4">
    <name type="scientific">Latimeria chalumnae</name>
    <name type="common">Coelacanth</name>
    <dbReference type="NCBI Taxonomy" id="7897"/>
    <lineage>
        <taxon>Eukaryota</taxon>
        <taxon>Metazoa</taxon>
        <taxon>Chordata</taxon>
        <taxon>Craniata</taxon>
        <taxon>Vertebrata</taxon>
        <taxon>Euteleostomi</taxon>
        <taxon>Coelacanthiformes</taxon>
        <taxon>Coelacanthidae</taxon>
        <taxon>Latimeria</taxon>
    </lineage>
</organism>
<reference evidence="3" key="2">
    <citation type="submission" date="2025-08" db="UniProtKB">
        <authorList>
            <consortium name="Ensembl"/>
        </authorList>
    </citation>
    <scope>IDENTIFICATION</scope>
</reference>
<dbReference type="GeneTree" id="ENSGT00500000044966"/>
<feature type="compositionally biased region" description="Basic and acidic residues" evidence="2">
    <location>
        <begin position="1"/>
        <end position="14"/>
    </location>
</feature>
<dbReference type="RefSeq" id="XP_005991201.1">
    <property type="nucleotide sequence ID" value="XM_005991139.3"/>
</dbReference>
<dbReference type="STRING" id="7897.ENSLACP00000016203"/>
<dbReference type="FunCoup" id="H3B2T2">
    <property type="interactions" value="331"/>
</dbReference>
<dbReference type="eggNOG" id="ENOG502QU35">
    <property type="taxonomic scope" value="Eukaryota"/>
</dbReference>
<dbReference type="InterPro" id="IPR037693">
    <property type="entry name" value="CCDC15"/>
</dbReference>
<accession>H3B2T2</accession>
<evidence type="ECO:0000313" key="4">
    <source>
        <dbReference type="Proteomes" id="UP000008672"/>
    </source>
</evidence>
<keyword evidence="1" id="KW-0175">Coiled coil</keyword>
<dbReference type="PANTHER" id="PTHR14817">
    <property type="entry name" value="COILED-COIL DOMAIN-CONTAINING PROTEIN 15"/>
    <property type="match status" value="1"/>
</dbReference>
<evidence type="ECO:0000256" key="1">
    <source>
        <dbReference type="SAM" id="Coils"/>
    </source>
</evidence>
<dbReference type="Ensembl" id="ENSLACT00000016315.1">
    <property type="protein sequence ID" value="ENSLACP00000016203.1"/>
    <property type="gene ID" value="ENSLACG00000014274.2"/>
</dbReference>
<dbReference type="HOGENOM" id="CLU_560134_0_0_1"/>
<dbReference type="OrthoDB" id="10007210at2759"/>
<feature type="region of interest" description="Disordered" evidence="2">
    <location>
        <begin position="219"/>
        <end position="239"/>
    </location>
</feature>
<reference evidence="4" key="1">
    <citation type="submission" date="2011-08" db="EMBL/GenBank/DDBJ databases">
        <title>The draft genome of Latimeria chalumnae.</title>
        <authorList>
            <person name="Di Palma F."/>
            <person name="Alfoldi J."/>
            <person name="Johnson J."/>
            <person name="Berlin A."/>
            <person name="Gnerre S."/>
            <person name="Jaffe D."/>
            <person name="MacCallum I."/>
            <person name="Young S."/>
            <person name="Walker B.J."/>
            <person name="Lander E."/>
            <person name="Lindblad-Toh K."/>
        </authorList>
    </citation>
    <scope>NUCLEOTIDE SEQUENCE [LARGE SCALE GENOMIC DNA]</scope>
    <source>
        <strain evidence="4">Wild caught</strain>
    </source>
</reference>
<dbReference type="KEGG" id="lcm:102354299"/>
<dbReference type="GO" id="GO:0005813">
    <property type="term" value="C:centrosome"/>
    <property type="evidence" value="ECO:0007669"/>
    <property type="project" value="TreeGrafter"/>
</dbReference>